<evidence type="ECO:0000313" key="2">
    <source>
        <dbReference type="Ensembl" id="ENSCHIP00010035767.1"/>
    </source>
</evidence>
<organism evidence="2">
    <name type="scientific">Capra hircus</name>
    <name type="common">Goat</name>
    <dbReference type="NCBI Taxonomy" id="9925"/>
    <lineage>
        <taxon>Eukaryota</taxon>
        <taxon>Metazoa</taxon>
        <taxon>Chordata</taxon>
        <taxon>Craniata</taxon>
        <taxon>Vertebrata</taxon>
        <taxon>Euteleostomi</taxon>
        <taxon>Mammalia</taxon>
        <taxon>Eutheria</taxon>
        <taxon>Laurasiatheria</taxon>
        <taxon>Artiodactyla</taxon>
        <taxon>Ruminantia</taxon>
        <taxon>Pecora</taxon>
        <taxon>Bovidae</taxon>
        <taxon>Caprinae</taxon>
        <taxon>Capra</taxon>
    </lineage>
</organism>
<proteinExistence type="predicted"/>
<name>A0A8C2RXT7_CAPHI</name>
<accession>A0A8C2RXT7</accession>
<dbReference type="AlphaFoldDB" id="A0A8C2RXT7"/>
<protein>
    <submittedName>
        <fullName evidence="2">Uncharacterized protein</fullName>
    </submittedName>
</protein>
<reference evidence="2" key="1">
    <citation type="submission" date="2019-03" db="EMBL/GenBank/DDBJ databases">
        <title>Genome sequencing and reference-guided assembly of Black Bengal Goat (Capra hircus).</title>
        <authorList>
            <person name="Siddiki A.Z."/>
            <person name="Baten A."/>
            <person name="Billah M."/>
            <person name="Alam M.A.U."/>
            <person name="Shawrob K.S.M."/>
            <person name="Saha S."/>
            <person name="Chowdhury M."/>
            <person name="Rahman A.H."/>
            <person name="Stear M."/>
            <person name="Miah G."/>
            <person name="Das G.B."/>
            <person name="Hossain M.M."/>
            <person name="Kumkum M."/>
            <person name="Islam M.S."/>
            <person name="Mollah A.M."/>
            <person name="Ahsan A."/>
            <person name="Tusar F."/>
            <person name="Khan M.K.I."/>
        </authorList>
    </citation>
    <scope>NUCLEOTIDE SEQUENCE [LARGE SCALE GENOMIC DNA]</scope>
</reference>
<feature type="region of interest" description="Disordered" evidence="1">
    <location>
        <begin position="83"/>
        <end position="104"/>
    </location>
</feature>
<evidence type="ECO:0000256" key="1">
    <source>
        <dbReference type="SAM" id="MobiDB-lite"/>
    </source>
</evidence>
<reference evidence="2" key="2">
    <citation type="submission" date="2025-08" db="UniProtKB">
        <authorList>
            <consortium name="Ensembl"/>
        </authorList>
    </citation>
    <scope>IDENTIFICATION</scope>
</reference>
<sequence length="104" mass="11209">MAPRARGHGGAGRADRRPAVTALAAMTQPPPDQAPARKHVRLQERGSPQTSSAPKTWIFLAMPPRTDIRPSCQVRTAVGLGWRRSEGKTQPQPGGGCPTWGLFF</sequence>
<dbReference type="Ensembl" id="ENSCHIT00010050288.1">
    <property type="protein sequence ID" value="ENSCHIP00010035767.1"/>
    <property type="gene ID" value="ENSCHIG00010026523.1"/>
</dbReference>
<feature type="region of interest" description="Disordered" evidence="1">
    <location>
        <begin position="1"/>
        <end position="55"/>
    </location>
</feature>